<dbReference type="OrthoDB" id="1682722at2"/>
<gene>
    <name evidence="2" type="ORF">F4V43_13160</name>
</gene>
<keyword evidence="1" id="KW-0732">Signal</keyword>
<protein>
    <submittedName>
        <fullName evidence="2">DUF541 domain-containing protein</fullName>
    </submittedName>
</protein>
<comment type="caution">
    <text evidence="2">The sequence shown here is derived from an EMBL/GenBank/DDBJ whole genome shotgun (WGS) entry which is preliminary data.</text>
</comment>
<accession>A0A5J5G527</accession>
<proteinExistence type="predicted"/>
<dbReference type="PANTHER" id="PTHR34387:SF2">
    <property type="entry name" value="SLR1258 PROTEIN"/>
    <property type="match status" value="1"/>
</dbReference>
<dbReference type="GO" id="GO:0006974">
    <property type="term" value="P:DNA damage response"/>
    <property type="evidence" value="ECO:0007669"/>
    <property type="project" value="TreeGrafter"/>
</dbReference>
<dbReference type="RefSeq" id="WP_150458711.1">
    <property type="nucleotide sequence ID" value="NZ_VYKK01000017.1"/>
</dbReference>
<dbReference type="Pfam" id="PF04402">
    <property type="entry name" value="SIMPL"/>
    <property type="match status" value="1"/>
</dbReference>
<dbReference type="InterPro" id="IPR007497">
    <property type="entry name" value="SIMPL/DUF541"/>
</dbReference>
<evidence type="ECO:0000313" key="2">
    <source>
        <dbReference type="EMBL" id="KAA9002366.1"/>
    </source>
</evidence>
<reference evidence="2 3" key="1">
    <citation type="submission" date="2019-09" db="EMBL/GenBank/DDBJ databases">
        <title>Bacillus ochoae sp. nov., Paenibacillus whitsoniae sp. nov., Paenibacillus spiritus sp. nov. Isolated from the Mars Exploration Rover during spacecraft assembly.</title>
        <authorList>
            <person name="Seuylemezian A."/>
            <person name="Vaishampayan P."/>
        </authorList>
    </citation>
    <scope>NUCLEOTIDE SEQUENCE [LARGE SCALE GENOMIC DNA]</scope>
    <source>
        <strain evidence="2 3">MER_111</strain>
    </source>
</reference>
<keyword evidence="3" id="KW-1185">Reference proteome</keyword>
<feature type="signal peptide" evidence="1">
    <location>
        <begin position="1"/>
        <end position="25"/>
    </location>
</feature>
<dbReference type="Gene3D" id="3.30.70.2970">
    <property type="entry name" value="Protein of unknown function (DUF541), domain 2"/>
    <property type="match status" value="1"/>
</dbReference>
<dbReference type="AlphaFoldDB" id="A0A5J5G527"/>
<feature type="chain" id="PRO_5039665256" evidence="1">
    <location>
        <begin position="26"/>
        <end position="251"/>
    </location>
</feature>
<dbReference type="Proteomes" id="UP000367750">
    <property type="component" value="Unassembled WGS sequence"/>
</dbReference>
<dbReference type="Gene3D" id="3.30.110.170">
    <property type="entry name" value="Protein of unknown function (DUF541), domain 1"/>
    <property type="match status" value="1"/>
</dbReference>
<name>A0A5J5G527_9BACL</name>
<dbReference type="EMBL" id="VYKK01000017">
    <property type="protein sequence ID" value="KAA9002366.1"/>
    <property type="molecule type" value="Genomic_DNA"/>
</dbReference>
<evidence type="ECO:0000313" key="3">
    <source>
        <dbReference type="Proteomes" id="UP000367750"/>
    </source>
</evidence>
<dbReference type="InterPro" id="IPR052022">
    <property type="entry name" value="26kDa_periplasmic_antigen"/>
</dbReference>
<evidence type="ECO:0000256" key="1">
    <source>
        <dbReference type="SAM" id="SignalP"/>
    </source>
</evidence>
<organism evidence="2 3">
    <name type="scientific">Paenibacillus spiritus</name>
    <dbReference type="NCBI Taxonomy" id="2496557"/>
    <lineage>
        <taxon>Bacteria</taxon>
        <taxon>Bacillati</taxon>
        <taxon>Bacillota</taxon>
        <taxon>Bacilli</taxon>
        <taxon>Bacillales</taxon>
        <taxon>Paenibacillaceae</taxon>
        <taxon>Paenibacillus</taxon>
    </lineage>
</organism>
<dbReference type="PANTHER" id="PTHR34387">
    <property type="entry name" value="SLR1258 PROTEIN"/>
    <property type="match status" value="1"/>
</dbReference>
<sequence length="251" mass="26135">MRNWIKSAGAVVLAGSLLFGGMALSGAGQEPKKAFAAEESTKNTVSVVGKGELSMKPDIVYLNIGADSSAATAQEAQKANAAKMSKVTTLLKNTWGISDKDLQTAEFYVQPNYTYSEKGGQQVKGYNAHHVVQVAYRDLDKVGALLDAVSGAGANNIGSARFAVEDTSAFEAQVIEKAMANADVKAGAIAKAAKRGLGPVLSVSQSVSTDTPVMYEQAKMMAASTAADADTTISTGEVKVTTQLSVVYQLN</sequence>